<keyword evidence="3" id="KW-1185">Reference proteome</keyword>
<sequence length="523" mass="58534">MSSKTVFEKPISSLRNVVLDLKDLLTPKNYRFIDCAQFVKSRTLVISEISTFPTFPYSAVSYVWRGNPLSGTVTDSTSSFSVEGAKDGDPVSVDVLTHVCTASLQSGANYVWLDRLCISQTDPEDKAWQITQMYRVYQACHRCFILPGGISRLVGLNEETSWIHRAWTLQEVLAPNYAMVLFAWHAGPGWFYGKSRGDLVEVIEHQSAVVEIDDLLRPYLGGDTFFTTDDDEPDQRIKIDPIIFGRESSHVIALLGAMDARDGPDTDDHAPHAIWRSAMMRTSSRPVDMVFSIMGLFNVILDPRSFDKNDRIGATIALAREILRQGGKPSWLGVSFSIPPSRAISTFPEFPMTRVEGKALIRTDNGTKEIAEVIQDEFLAAWSLREAIEKGSMDEDGYLTFSSKAARIVPGRCPSASTSDTGRIVVKDEDSNDWEILSDEGAANLQSNDPRRFIVYVGMALAHPWASRPMYLEIYSLRAILVEEHKPEKFHRTSNFTLGPCYEAVVKTWKEHDFNVGPVVNTD</sequence>
<dbReference type="AlphaFoldDB" id="A0A4S8L0P7"/>
<evidence type="ECO:0000313" key="2">
    <source>
        <dbReference type="EMBL" id="THU81972.1"/>
    </source>
</evidence>
<dbReference type="Proteomes" id="UP000297245">
    <property type="component" value="Unassembled WGS sequence"/>
</dbReference>
<dbReference type="EMBL" id="ML179766">
    <property type="protein sequence ID" value="THU81972.1"/>
    <property type="molecule type" value="Genomic_DNA"/>
</dbReference>
<evidence type="ECO:0000259" key="1">
    <source>
        <dbReference type="Pfam" id="PF06985"/>
    </source>
</evidence>
<dbReference type="PANTHER" id="PTHR24148">
    <property type="entry name" value="ANKYRIN REPEAT DOMAIN-CONTAINING PROTEIN 39 HOMOLOG-RELATED"/>
    <property type="match status" value="1"/>
</dbReference>
<feature type="domain" description="Heterokaryon incompatibility" evidence="1">
    <location>
        <begin position="57"/>
        <end position="146"/>
    </location>
</feature>
<evidence type="ECO:0000313" key="3">
    <source>
        <dbReference type="Proteomes" id="UP000297245"/>
    </source>
</evidence>
<protein>
    <recommendedName>
        <fullName evidence="1">Heterokaryon incompatibility domain-containing protein</fullName>
    </recommendedName>
</protein>
<reference evidence="2 3" key="1">
    <citation type="journal article" date="2019" name="Nat. Ecol. Evol.">
        <title>Megaphylogeny resolves global patterns of mushroom evolution.</title>
        <authorList>
            <person name="Varga T."/>
            <person name="Krizsan K."/>
            <person name="Foldi C."/>
            <person name="Dima B."/>
            <person name="Sanchez-Garcia M."/>
            <person name="Sanchez-Ramirez S."/>
            <person name="Szollosi G.J."/>
            <person name="Szarkandi J.G."/>
            <person name="Papp V."/>
            <person name="Albert L."/>
            <person name="Andreopoulos W."/>
            <person name="Angelini C."/>
            <person name="Antonin V."/>
            <person name="Barry K.W."/>
            <person name="Bougher N.L."/>
            <person name="Buchanan P."/>
            <person name="Buyck B."/>
            <person name="Bense V."/>
            <person name="Catcheside P."/>
            <person name="Chovatia M."/>
            <person name="Cooper J."/>
            <person name="Damon W."/>
            <person name="Desjardin D."/>
            <person name="Finy P."/>
            <person name="Geml J."/>
            <person name="Haridas S."/>
            <person name="Hughes K."/>
            <person name="Justo A."/>
            <person name="Karasinski D."/>
            <person name="Kautmanova I."/>
            <person name="Kiss B."/>
            <person name="Kocsube S."/>
            <person name="Kotiranta H."/>
            <person name="LaButti K.M."/>
            <person name="Lechner B.E."/>
            <person name="Liimatainen K."/>
            <person name="Lipzen A."/>
            <person name="Lukacs Z."/>
            <person name="Mihaltcheva S."/>
            <person name="Morgado L.N."/>
            <person name="Niskanen T."/>
            <person name="Noordeloos M.E."/>
            <person name="Ohm R.A."/>
            <person name="Ortiz-Santana B."/>
            <person name="Ovrebo C."/>
            <person name="Racz N."/>
            <person name="Riley R."/>
            <person name="Savchenko A."/>
            <person name="Shiryaev A."/>
            <person name="Soop K."/>
            <person name="Spirin V."/>
            <person name="Szebenyi C."/>
            <person name="Tomsovsky M."/>
            <person name="Tulloss R.E."/>
            <person name="Uehling J."/>
            <person name="Grigoriev I.V."/>
            <person name="Vagvolgyi C."/>
            <person name="Papp T."/>
            <person name="Martin F.M."/>
            <person name="Miettinen O."/>
            <person name="Hibbett D.S."/>
            <person name="Nagy L.G."/>
        </authorList>
    </citation>
    <scope>NUCLEOTIDE SEQUENCE [LARGE SCALE GENOMIC DNA]</scope>
    <source>
        <strain evidence="2 3">CBS 962.96</strain>
    </source>
</reference>
<dbReference type="InterPro" id="IPR010730">
    <property type="entry name" value="HET"/>
</dbReference>
<proteinExistence type="predicted"/>
<dbReference type="Pfam" id="PF06985">
    <property type="entry name" value="HET"/>
    <property type="match status" value="1"/>
</dbReference>
<organism evidence="2 3">
    <name type="scientific">Dendrothele bispora (strain CBS 962.96)</name>
    <dbReference type="NCBI Taxonomy" id="1314807"/>
    <lineage>
        <taxon>Eukaryota</taxon>
        <taxon>Fungi</taxon>
        <taxon>Dikarya</taxon>
        <taxon>Basidiomycota</taxon>
        <taxon>Agaricomycotina</taxon>
        <taxon>Agaricomycetes</taxon>
        <taxon>Agaricomycetidae</taxon>
        <taxon>Agaricales</taxon>
        <taxon>Agaricales incertae sedis</taxon>
        <taxon>Dendrothele</taxon>
    </lineage>
</organism>
<accession>A0A4S8L0P7</accession>
<name>A0A4S8L0P7_DENBC</name>
<dbReference type="PANTHER" id="PTHR24148:SF64">
    <property type="entry name" value="HETEROKARYON INCOMPATIBILITY DOMAIN-CONTAINING PROTEIN"/>
    <property type="match status" value="1"/>
</dbReference>
<dbReference type="InterPro" id="IPR052895">
    <property type="entry name" value="HetReg/Transcr_Mod"/>
</dbReference>
<dbReference type="OrthoDB" id="5122891at2759"/>
<gene>
    <name evidence="2" type="ORF">K435DRAFT_692492</name>
</gene>